<sequence length="273" mass="30963">MHRSETGWIWRLFLLLLLGLSLLACRQPDADTYQAPDTTPVASYRVIQHYPHDAEAFTQGLLFHQGYLYESTGLYGQSTLRRVKLKTGEVKQSVPLDAALFGEGLALWQDRLIQLTWLAGVALVYDLHSLALLDAFRYEGQGWGLTHDDQWLILSDGTATLRFLNPETFEEIRRVQVLDGGVPVTQLNELEYVNGEILANVWHTDQIARIDPQSGQVLGWIDLTGLLPEHLKPEDREGVLNGIAWDAESQRLFVTGKLWPKIFEIELQSTDKK</sequence>
<dbReference type="InterPro" id="IPR007788">
    <property type="entry name" value="QCT"/>
</dbReference>
<evidence type="ECO:0000313" key="2">
    <source>
        <dbReference type="Proteomes" id="UP000182350"/>
    </source>
</evidence>
<name>A0A1K1XGC2_9GAMM</name>
<dbReference type="Proteomes" id="UP000182350">
    <property type="component" value="Unassembled WGS sequence"/>
</dbReference>
<dbReference type="STRING" id="1122209.SAMN02745752_01811"/>
<dbReference type="EMBL" id="FPJW01000006">
    <property type="protein sequence ID" value="SFX48435.1"/>
    <property type="molecule type" value="Genomic_DNA"/>
</dbReference>
<protein>
    <submittedName>
        <fullName evidence="1">Glutamine cyclotransferase</fullName>
    </submittedName>
</protein>
<dbReference type="OrthoDB" id="9783700at2"/>
<dbReference type="SUPFAM" id="SSF50969">
    <property type="entry name" value="YVTN repeat-like/Quinoprotein amine dehydrogenase"/>
    <property type="match status" value="1"/>
</dbReference>
<dbReference type="Gene3D" id="2.130.10.10">
    <property type="entry name" value="YVTN repeat-like/Quinoprotein amine dehydrogenase"/>
    <property type="match status" value="1"/>
</dbReference>
<dbReference type="Pfam" id="PF05096">
    <property type="entry name" value="Glu_cyclase_2"/>
    <property type="match status" value="1"/>
</dbReference>
<dbReference type="AlphaFoldDB" id="A0A1K1XGC2"/>
<reference evidence="1 2" key="1">
    <citation type="submission" date="2016-11" db="EMBL/GenBank/DDBJ databases">
        <authorList>
            <person name="Jaros S."/>
            <person name="Januszkiewicz K."/>
            <person name="Wedrychowicz H."/>
        </authorList>
    </citation>
    <scope>NUCLEOTIDE SEQUENCE [LARGE SCALE GENOMIC DNA]</scope>
    <source>
        <strain evidence="1 2">DSM 21637</strain>
    </source>
</reference>
<keyword evidence="1" id="KW-0808">Transferase</keyword>
<proteinExistence type="predicted"/>
<dbReference type="PANTHER" id="PTHR31270:SF1">
    <property type="entry name" value="GLUTAMINYL-PEPTIDE CYCLOTRANSFERASE"/>
    <property type="match status" value="1"/>
</dbReference>
<organism evidence="1 2">
    <name type="scientific">Marinospirillum alkaliphilum DSM 21637</name>
    <dbReference type="NCBI Taxonomy" id="1122209"/>
    <lineage>
        <taxon>Bacteria</taxon>
        <taxon>Pseudomonadati</taxon>
        <taxon>Pseudomonadota</taxon>
        <taxon>Gammaproteobacteria</taxon>
        <taxon>Oceanospirillales</taxon>
        <taxon>Oceanospirillaceae</taxon>
        <taxon>Marinospirillum</taxon>
    </lineage>
</organism>
<dbReference type="PANTHER" id="PTHR31270">
    <property type="entry name" value="GLUTAMINYL-PEPTIDE CYCLOTRANSFERASE"/>
    <property type="match status" value="1"/>
</dbReference>
<dbReference type="RefSeq" id="WP_072326108.1">
    <property type="nucleotide sequence ID" value="NZ_FPJW01000006.1"/>
</dbReference>
<keyword evidence="2" id="KW-1185">Reference proteome</keyword>
<evidence type="ECO:0000313" key="1">
    <source>
        <dbReference type="EMBL" id="SFX48435.1"/>
    </source>
</evidence>
<dbReference type="InterPro" id="IPR011044">
    <property type="entry name" value="Quino_amine_DH_bsu"/>
</dbReference>
<accession>A0A1K1XGC2</accession>
<dbReference type="PROSITE" id="PS51257">
    <property type="entry name" value="PROKAR_LIPOPROTEIN"/>
    <property type="match status" value="1"/>
</dbReference>
<dbReference type="GO" id="GO:0016603">
    <property type="term" value="F:glutaminyl-peptide cyclotransferase activity"/>
    <property type="evidence" value="ECO:0007669"/>
    <property type="project" value="InterPro"/>
</dbReference>
<gene>
    <name evidence="1" type="ORF">SAMN02745752_01811</name>
</gene>
<dbReference type="InterPro" id="IPR015943">
    <property type="entry name" value="WD40/YVTN_repeat-like_dom_sf"/>
</dbReference>